<feature type="transmembrane region" description="Helical" evidence="13">
    <location>
        <begin position="46"/>
        <end position="65"/>
    </location>
</feature>
<comment type="cofactor">
    <cofactor evidence="1">
        <name>heme b</name>
        <dbReference type="ChEBI" id="CHEBI:60344"/>
    </cofactor>
</comment>
<keyword evidence="10" id="KW-0408">Iron</keyword>
<dbReference type="Pfam" id="PF01292">
    <property type="entry name" value="Ni_hydr_CYTB"/>
    <property type="match status" value="1"/>
</dbReference>
<evidence type="ECO:0000256" key="8">
    <source>
        <dbReference type="ARBA" id="ARBA00022982"/>
    </source>
</evidence>
<evidence type="ECO:0000256" key="4">
    <source>
        <dbReference type="ARBA" id="ARBA00022475"/>
    </source>
</evidence>
<evidence type="ECO:0000256" key="3">
    <source>
        <dbReference type="ARBA" id="ARBA00022448"/>
    </source>
</evidence>
<evidence type="ECO:0000256" key="12">
    <source>
        <dbReference type="ARBA" id="ARBA00037975"/>
    </source>
</evidence>
<keyword evidence="4" id="KW-1003">Cell membrane</keyword>
<keyword evidence="11 13" id="KW-0472">Membrane</keyword>
<comment type="caution">
    <text evidence="15">The sequence shown here is derived from an EMBL/GenBank/DDBJ whole genome shotgun (WGS) entry which is preliminary data.</text>
</comment>
<evidence type="ECO:0000256" key="13">
    <source>
        <dbReference type="SAM" id="Phobius"/>
    </source>
</evidence>
<keyword evidence="9 13" id="KW-1133">Transmembrane helix</keyword>
<comment type="similarity">
    <text evidence="12">Belongs to the cytochrome b561 family.</text>
</comment>
<keyword evidence="8" id="KW-0249">Electron transport</keyword>
<dbReference type="GO" id="GO:0020037">
    <property type="term" value="F:heme binding"/>
    <property type="evidence" value="ECO:0007669"/>
    <property type="project" value="TreeGrafter"/>
</dbReference>
<dbReference type="PANTHER" id="PTHR30529:SF1">
    <property type="entry name" value="CYTOCHROME B561 HOMOLOG 2"/>
    <property type="match status" value="1"/>
</dbReference>
<feature type="transmembrane region" description="Helical" evidence="13">
    <location>
        <begin position="85"/>
        <end position="104"/>
    </location>
</feature>
<evidence type="ECO:0000256" key="9">
    <source>
        <dbReference type="ARBA" id="ARBA00022989"/>
    </source>
</evidence>
<evidence type="ECO:0000256" key="1">
    <source>
        <dbReference type="ARBA" id="ARBA00001970"/>
    </source>
</evidence>
<feature type="domain" description="Cytochrome b561 bacterial/Ni-hydrogenase" evidence="14">
    <location>
        <begin position="3"/>
        <end position="173"/>
    </location>
</feature>
<protein>
    <submittedName>
        <fullName evidence="15">Cytochrome b</fullName>
    </submittedName>
</protein>
<organism evidence="15 16">
    <name type="scientific">Leeia aquatica</name>
    <dbReference type="NCBI Taxonomy" id="2725557"/>
    <lineage>
        <taxon>Bacteria</taxon>
        <taxon>Pseudomonadati</taxon>
        <taxon>Pseudomonadota</taxon>
        <taxon>Betaproteobacteria</taxon>
        <taxon>Neisseriales</taxon>
        <taxon>Leeiaceae</taxon>
        <taxon>Leeia</taxon>
    </lineage>
</organism>
<reference evidence="15 16" key="1">
    <citation type="submission" date="2020-04" db="EMBL/GenBank/DDBJ databases">
        <title>Draft genome of Leeia sp. IMCC25680.</title>
        <authorList>
            <person name="Song J."/>
            <person name="Cho J.-C."/>
        </authorList>
    </citation>
    <scope>NUCLEOTIDE SEQUENCE [LARGE SCALE GENOMIC DNA]</scope>
    <source>
        <strain evidence="15 16">IMCC25680</strain>
    </source>
</reference>
<evidence type="ECO:0000313" key="16">
    <source>
        <dbReference type="Proteomes" id="UP000587991"/>
    </source>
</evidence>
<keyword evidence="3" id="KW-0813">Transport</keyword>
<feature type="transmembrane region" description="Helical" evidence="13">
    <location>
        <begin position="141"/>
        <end position="161"/>
    </location>
</feature>
<name>A0A847SAY2_9NEIS</name>
<dbReference type="InterPro" id="IPR016174">
    <property type="entry name" value="Di-haem_cyt_TM"/>
</dbReference>
<evidence type="ECO:0000256" key="10">
    <source>
        <dbReference type="ARBA" id="ARBA00023004"/>
    </source>
</evidence>
<dbReference type="GO" id="GO:0005886">
    <property type="term" value="C:plasma membrane"/>
    <property type="evidence" value="ECO:0007669"/>
    <property type="project" value="UniProtKB-SubCell"/>
</dbReference>
<dbReference type="InterPro" id="IPR052168">
    <property type="entry name" value="Cytochrome_b561_oxidase"/>
</dbReference>
<dbReference type="PANTHER" id="PTHR30529">
    <property type="entry name" value="CYTOCHROME B561"/>
    <property type="match status" value="1"/>
</dbReference>
<evidence type="ECO:0000256" key="5">
    <source>
        <dbReference type="ARBA" id="ARBA00022617"/>
    </source>
</evidence>
<dbReference type="RefSeq" id="WP_168876291.1">
    <property type="nucleotide sequence ID" value="NZ_JABAIM010000001.1"/>
</dbReference>
<dbReference type="Proteomes" id="UP000587991">
    <property type="component" value="Unassembled WGS sequence"/>
</dbReference>
<keyword evidence="7" id="KW-0479">Metal-binding</keyword>
<evidence type="ECO:0000256" key="2">
    <source>
        <dbReference type="ARBA" id="ARBA00004651"/>
    </source>
</evidence>
<proteinExistence type="inferred from homology"/>
<dbReference type="SUPFAM" id="SSF81342">
    <property type="entry name" value="Transmembrane di-heme cytochromes"/>
    <property type="match status" value="1"/>
</dbReference>
<dbReference type="GO" id="GO:0046872">
    <property type="term" value="F:metal ion binding"/>
    <property type="evidence" value="ECO:0007669"/>
    <property type="project" value="UniProtKB-KW"/>
</dbReference>
<comment type="subcellular location">
    <subcellularLocation>
        <location evidence="2">Cell membrane</location>
        <topology evidence="2">Multi-pass membrane protein</topology>
    </subcellularLocation>
</comment>
<keyword evidence="16" id="KW-1185">Reference proteome</keyword>
<gene>
    <name evidence="15" type="ORF">HF682_05935</name>
</gene>
<dbReference type="GO" id="GO:0009055">
    <property type="term" value="F:electron transfer activity"/>
    <property type="evidence" value="ECO:0007669"/>
    <property type="project" value="InterPro"/>
</dbReference>
<evidence type="ECO:0000256" key="11">
    <source>
        <dbReference type="ARBA" id="ARBA00023136"/>
    </source>
</evidence>
<accession>A0A847SAY2</accession>
<evidence type="ECO:0000256" key="7">
    <source>
        <dbReference type="ARBA" id="ARBA00022723"/>
    </source>
</evidence>
<evidence type="ECO:0000256" key="6">
    <source>
        <dbReference type="ARBA" id="ARBA00022692"/>
    </source>
</evidence>
<evidence type="ECO:0000259" key="14">
    <source>
        <dbReference type="Pfam" id="PF01292"/>
    </source>
</evidence>
<dbReference type="EMBL" id="JABAIM010000001">
    <property type="protein sequence ID" value="NLR74696.1"/>
    <property type="molecule type" value="Genomic_DNA"/>
</dbReference>
<dbReference type="GO" id="GO:0022904">
    <property type="term" value="P:respiratory electron transport chain"/>
    <property type="evidence" value="ECO:0007669"/>
    <property type="project" value="InterPro"/>
</dbReference>
<sequence length="179" mass="19925">MNRYHPLSKLLHWLMAVLILVAFGIGLAMADAPLSPKVLAQFSYHKWIGITVLALVALRLLWRLLKGVPAMPDSMKPWEKLAAHLGHLGLYLLMIGVPLVGWLMSSAKGVPVVYFKLVRLPDLIGPDKALGEQLAEVHETLAWLMVALIVVHVLAALKHHFVNRDTVLRRMLPFAKVGE</sequence>
<keyword evidence="5" id="KW-0349">Heme</keyword>
<dbReference type="InterPro" id="IPR011577">
    <property type="entry name" value="Cyt_b561_bac/Ni-Hgenase"/>
</dbReference>
<dbReference type="Gene3D" id="1.20.950.20">
    <property type="entry name" value="Transmembrane di-heme cytochromes, Chain C"/>
    <property type="match status" value="2"/>
</dbReference>
<dbReference type="AlphaFoldDB" id="A0A847SAY2"/>
<evidence type="ECO:0000313" key="15">
    <source>
        <dbReference type="EMBL" id="NLR74696.1"/>
    </source>
</evidence>
<keyword evidence="6 13" id="KW-0812">Transmembrane</keyword>